<dbReference type="EMBL" id="PKSG01000426">
    <property type="protein sequence ID" value="POR35653.1"/>
    <property type="molecule type" value="Genomic_DNA"/>
</dbReference>
<accession>A0A2S4KZP7</accession>
<keyword evidence="3" id="KW-1185">Reference proteome</keyword>
<dbReference type="Proteomes" id="UP000237481">
    <property type="component" value="Unassembled WGS sequence"/>
</dbReference>
<dbReference type="Gene3D" id="2.60.40.640">
    <property type="match status" value="1"/>
</dbReference>
<evidence type="ECO:0000259" key="1">
    <source>
        <dbReference type="PROSITE" id="PS50196"/>
    </source>
</evidence>
<dbReference type="InterPro" id="IPR000156">
    <property type="entry name" value="Ran_bind_dom"/>
</dbReference>
<dbReference type="STRING" id="94208.A0A2S4KZP7"/>
<dbReference type="InterPro" id="IPR045255">
    <property type="entry name" value="RanBP1-like"/>
</dbReference>
<sequence length="465" mass="51653">MPEGSIRITLDVPRRVHRPADEVSGKVIVGGEEGEDVRQVQIDFRGIAEVKLPGSLAGQRSRTVATLFHSQKVVSESRSKLYNSTLYEWPFSLSFPFTAQPSEQWQANPLFTNVLGSPLPPSFTYSSPAFDCKVEYSLEAKVMKNHYNTVAGQYSHKCYLLFEPVTSGGVSDHPLSSFTRSFTTPSRPLEHNAEGQPLSFREKFSSYIFRHRTTSIPLTFDVKVPSVIVQRERFPCHVSVRVDSSNKAPTPKIEVRGLTVVILSHTYVRSSSDKEVTQHTNNIPVVAHQNLDIPIRVNEDVDLSAILSDLHAPVLPPSFKTYNITRRYEMRVSLLVAGAEDQFQFIGEVPSLKVFPAVAAIPLGSTEDPPPSYDMAMASQSTSTNVPPYTAGEAQASSSGAMDAEAGHEFKMKARLFEFVGAKSEWKERCHGSLYLQSEETGKTRLLVRQNGTHKVCANHYSTYP</sequence>
<organism evidence="2 3">
    <name type="scientific">Tolypocladium paradoxum</name>
    <dbReference type="NCBI Taxonomy" id="94208"/>
    <lineage>
        <taxon>Eukaryota</taxon>
        <taxon>Fungi</taxon>
        <taxon>Dikarya</taxon>
        <taxon>Ascomycota</taxon>
        <taxon>Pezizomycotina</taxon>
        <taxon>Sordariomycetes</taxon>
        <taxon>Hypocreomycetidae</taxon>
        <taxon>Hypocreales</taxon>
        <taxon>Ophiocordycipitaceae</taxon>
        <taxon>Tolypocladium</taxon>
    </lineage>
</organism>
<gene>
    <name evidence="2" type="ORF">TPAR_04162</name>
</gene>
<proteinExistence type="predicted"/>
<dbReference type="PANTHER" id="PTHR23138:SF87">
    <property type="entry name" value="E3 SUMO-PROTEIN LIGASE RANBP2"/>
    <property type="match status" value="1"/>
</dbReference>
<dbReference type="InterPro" id="IPR011993">
    <property type="entry name" value="PH-like_dom_sf"/>
</dbReference>
<evidence type="ECO:0000313" key="2">
    <source>
        <dbReference type="EMBL" id="POR35653.1"/>
    </source>
</evidence>
<dbReference type="SUPFAM" id="SSF50729">
    <property type="entry name" value="PH domain-like"/>
    <property type="match status" value="1"/>
</dbReference>
<dbReference type="AlphaFoldDB" id="A0A2S4KZP7"/>
<dbReference type="PANTHER" id="PTHR23138">
    <property type="entry name" value="RAN BINDING PROTEIN"/>
    <property type="match status" value="1"/>
</dbReference>
<dbReference type="GO" id="GO:0005737">
    <property type="term" value="C:cytoplasm"/>
    <property type="evidence" value="ECO:0007669"/>
    <property type="project" value="TreeGrafter"/>
</dbReference>
<feature type="domain" description="RanBD1" evidence="1">
    <location>
        <begin position="410"/>
        <end position="465"/>
    </location>
</feature>
<dbReference type="GO" id="GO:0005096">
    <property type="term" value="F:GTPase activator activity"/>
    <property type="evidence" value="ECO:0007669"/>
    <property type="project" value="TreeGrafter"/>
</dbReference>
<evidence type="ECO:0000313" key="3">
    <source>
        <dbReference type="Proteomes" id="UP000237481"/>
    </source>
</evidence>
<protein>
    <submittedName>
        <fullName evidence="2">Ran-specific GTPase-activating protein 1</fullName>
    </submittedName>
</protein>
<dbReference type="Gene3D" id="2.30.29.30">
    <property type="entry name" value="Pleckstrin-homology domain (PH domain)/Phosphotyrosine-binding domain (PTB)"/>
    <property type="match status" value="1"/>
</dbReference>
<dbReference type="GO" id="GO:0005643">
    <property type="term" value="C:nuclear pore"/>
    <property type="evidence" value="ECO:0007669"/>
    <property type="project" value="TreeGrafter"/>
</dbReference>
<dbReference type="Pfam" id="PF00638">
    <property type="entry name" value="Ran_BP1"/>
    <property type="match status" value="1"/>
</dbReference>
<dbReference type="CDD" id="cd22952">
    <property type="entry name" value="ART10-like"/>
    <property type="match status" value="1"/>
</dbReference>
<comment type="caution">
    <text evidence="2">The sequence shown here is derived from an EMBL/GenBank/DDBJ whole genome shotgun (WGS) entry which is preliminary data.</text>
</comment>
<reference evidence="2 3" key="1">
    <citation type="submission" date="2018-01" db="EMBL/GenBank/DDBJ databases">
        <title>Harnessing the power of phylogenomics to disentangle the directionality and signatures of interkingdom host jumping in the parasitic fungal genus Tolypocladium.</title>
        <authorList>
            <person name="Quandt C.A."/>
            <person name="Patterson W."/>
            <person name="Spatafora J.W."/>
        </authorList>
    </citation>
    <scope>NUCLEOTIDE SEQUENCE [LARGE SCALE GENOMIC DNA]</scope>
    <source>
        <strain evidence="2 3">NRBC 100945</strain>
    </source>
</reference>
<dbReference type="OrthoDB" id="2333384at2759"/>
<dbReference type="InterPro" id="IPR014752">
    <property type="entry name" value="Arrestin-like_C"/>
</dbReference>
<name>A0A2S4KZP7_9HYPO</name>
<dbReference type="PROSITE" id="PS50196">
    <property type="entry name" value="RANBD1"/>
    <property type="match status" value="1"/>
</dbReference>
<dbReference type="InterPro" id="IPR011021">
    <property type="entry name" value="Arrestin-like_N"/>
</dbReference>
<dbReference type="Pfam" id="PF00339">
    <property type="entry name" value="Arrestin_N"/>
    <property type="match status" value="1"/>
</dbReference>